<dbReference type="Gene3D" id="1.20.5.4130">
    <property type="match status" value="1"/>
</dbReference>
<dbReference type="InterPro" id="IPR058922">
    <property type="entry name" value="WHD_DRP"/>
</dbReference>
<protein>
    <submittedName>
        <fullName evidence="11">NB-ARC domains-containing protein</fullName>
    </submittedName>
</protein>
<dbReference type="GO" id="GO:0005524">
    <property type="term" value="F:ATP binding"/>
    <property type="evidence" value="ECO:0007669"/>
    <property type="project" value="UniProtKB-KW"/>
</dbReference>
<keyword evidence="4" id="KW-0611">Plant defense</keyword>
<dbReference type="Gene3D" id="3.80.10.10">
    <property type="entry name" value="Ribonuclease Inhibitor"/>
    <property type="match status" value="3"/>
</dbReference>
<evidence type="ECO:0000256" key="2">
    <source>
        <dbReference type="ARBA" id="ARBA00022737"/>
    </source>
</evidence>
<accession>A0A2U1MCJ2</accession>
<dbReference type="InterPro" id="IPR042197">
    <property type="entry name" value="Apaf_helical"/>
</dbReference>
<dbReference type="PANTHER" id="PTHR36766:SF61">
    <property type="entry name" value="NB-ARC DOMAIN DISEASE RESISTANCE PROTEIN"/>
    <property type="match status" value="1"/>
</dbReference>
<evidence type="ECO:0000256" key="3">
    <source>
        <dbReference type="ARBA" id="ARBA00022741"/>
    </source>
</evidence>
<feature type="domain" description="NB-ARC" evidence="7">
    <location>
        <begin position="171"/>
        <end position="340"/>
    </location>
</feature>
<dbReference type="Pfam" id="PF00931">
    <property type="entry name" value="NB-ARC"/>
    <property type="match status" value="1"/>
</dbReference>
<evidence type="ECO:0000259" key="10">
    <source>
        <dbReference type="Pfam" id="PF25019"/>
    </source>
</evidence>
<keyword evidence="2" id="KW-0677">Repeat</keyword>
<keyword evidence="6" id="KW-0732">Signal</keyword>
<dbReference type="InterPro" id="IPR001611">
    <property type="entry name" value="Leu-rich_rpt"/>
</dbReference>
<dbReference type="InterPro" id="IPR056789">
    <property type="entry name" value="LRR_R13L1-DRL21"/>
</dbReference>
<dbReference type="Gene3D" id="1.10.8.430">
    <property type="entry name" value="Helical domain of apoptotic protease-activating factors"/>
    <property type="match status" value="1"/>
</dbReference>
<dbReference type="InterPro" id="IPR027417">
    <property type="entry name" value="P-loop_NTPase"/>
</dbReference>
<evidence type="ECO:0000259" key="8">
    <source>
        <dbReference type="Pfam" id="PF18052"/>
    </source>
</evidence>
<comment type="caution">
    <text evidence="11">The sequence shown here is derived from an EMBL/GenBank/DDBJ whole genome shotgun (WGS) entry which is preliminary data.</text>
</comment>
<dbReference type="Pfam" id="PF18052">
    <property type="entry name" value="Rx_N"/>
    <property type="match status" value="1"/>
</dbReference>
<dbReference type="PANTHER" id="PTHR36766">
    <property type="entry name" value="PLANT BROAD-SPECTRUM MILDEW RESISTANCE PROTEIN RPW8"/>
    <property type="match status" value="1"/>
</dbReference>
<dbReference type="SUPFAM" id="SSF52058">
    <property type="entry name" value="L domain-like"/>
    <property type="match status" value="2"/>
</dbReference>
<keyword evidence="1" id="KW-0433">Leucine-rich repeat</keyword>
<feature type="domain" description="Disease resistance N-terminal" evidence="8">
    <location>
        <begin position="12"/>
        <end position="96"/>
    </location>
</feature>
<keyword evidence="5" id="KW-0067">ATP-binding</keyword>
<dbReference type="InterPro" id="IPR002182">
    <property type="entry name" value="NB-ARC"/>
</dbReference>
<evidence type="ECO:0000256" key="1">
    <source>
        <dbReference type="ARBA" id="ARBA00022614"/>
    </source>
</evidence>
<dbReference type="GO" id="GO:0006952">
    <property type="term" value="P:defense response"/>
    <property type="evidence" value="ECO:0007669"/>
    <property type="project" value="UniProtKB-KW"/>
</dbReference>
<evidence type="ECO:0000259" key="9">
    <source>
        <dbReference type="Pfam" id="PF23559"/>
    </source>
</evidence>
<dbReference type="OrthoDB" id="773208at2759"/>
<evidence type="ECO:0000313" key="12">
    <source>
        <dbReference type="Proteomes" id="UP000245207"/>
    </source>
</evidence>
<feature type="chain" id="PRO_5015786250" evidence="6">
    <location>
        <begin position="21"/>
        <end position="1325"/>
    </location>
</feature>
<proteinExistence type="predicted"/>
<dbReference type="PROSITE" id="PS51450">
    <property type="entry name" value="LRR"/>
    <property type="match status" value="1"/>
</dbReference>
<feature type="domain" description="Disease resistance protein winged helix" evidence="9">
    <location>
        <begin position="427"/>
        <end position="495"/>
    </location>
</feature>
<dbReference type="Pfam" id="PF23559">
    <property type="entry name" value="WHD_DRP"/>
    <property type="match status" value="1"/>
</dbReference>
<dbReference type="Gene3D" id="3.40.50.300">
    <property type="entry name" value="P-loop containing nucleotide triphosphate hydrolases"/>
    <property type="match status" value="1"/>
</dbReference>
<evidence type="ECO:0000256" key="4">
    <source>
        <dbReference type="ARBA" id="ARBA00022821"/>
    </source>
</evidence>
<sequence>MAELILSALLPIVFEKLASAAVNKIARAKEIHLELKKWHRSLQQIQNVLTDASQKEVTEAAVKEWLNRLQHLAYDIDDVLDDMATDAMHREFTNESEATTSKLRKLIPTCCTSFSLSSRMDGKLSDITTRLQELVDEKSKLDLTVKDGRSKNKNRKYQTSFVDATSIVGREGDKERLLHKLLGDEPGSQNFGIVPIVGMGGMGKTTLARLLYNDKLVKDHFELKAWVCVSDDFDSFTISKELFQSVSGETKQFENLNLLQEALADRLMGKRFLLVLDDVWSDKLEDWETLAGPFYKGARGSKIIMTTRKKELLRQLGHDHPYDLQKLSPHDALSLFSQHAGLSDFDSYEMQRQDAEGIVQKCDGLPLAIKALGSLLRTKADEEAWKNVLNNHIWNLKDEGGIVPALRLSYQDLSARLKQLFAYCSLLPKYCVFEKEVLIFLWMAEGFLPQSSSNMSMENLGEEYFEELLSKSFFQHVPGDDKSLFMMHDLMNDLATFVAGEFFIRLDIGMEKEVREEAFKKYRHMSFVRETYITCKKFKAFETTNNLRTFLAVPIVVRERWPQYFLSSKILVDLLPKLPLLRVLCLSALALDEVPESIGNMKHLRYLNLSRNTITYLPDNVCNLYNLQTLIVSGCEMLTKLPDNFMNLKSLRHFDIRDTCLWNMLPLGIGELKGLQILSNIIVGEHDNFPISGLRNLKNLQGKIYIRGLEQVKSARDIREVKLSQKMVSELKLEWRDVFDDSRNETLENEVLSALMPHSDYLKDLSIGSYGDKVFPNWIGDSKFVRLSSISVSRCRNCTFLPPLGNLPSLKKLFIGYLDEVEGVGSEFVGAGSGPAFPSLESLRFADMRGWEAWSTTVGGGVGAVFPCLQELTLERCPNLAVVSLKPLPSLRILKIQNCGDGVLRSLIRVASSVTKLSIEGISGLTNEVWRDVMEHLGAVEEVTIRECNEIKYLWESEAKASNVLVNLRKLEVWFCEELVSLGEKEEDDRAWGNHLTSLLILNCEKLERCSCPNNIEEFRISCSSITYVSFPEGGCQKLKSLKISEWNEVVGKELEKMFLSTSMPMLQDVDITGWENFNKVIGLASFDHVTTLQITDYPSMDASFGHWPPRLHSLQIWGTSMPMLQDVDITGWENFNKVIGLASFDHVTTLQITDYPSMDASFGHWPPRLHSLQIWGLKKPNSQCGPHNFPTTLVDLTLQSNSTEEDDVTSSTQLSHILPKSLTSLNLIRFKKLESVSKGFQHLTSLQHLIIQSCQKMKDLPETLTSLQHLFINRCPEMKDLPETLLPSLLSLRIWGCPDELKEKTSRRGSYWPLISYIPEVDIC</sequence>
<feature type="signal peptide" evidence="6">
    <location>
        <begin position="1"/>
        <end position="20"/>
    </location>
</feature>
<evidence type="ECO:0000256" key="6">
    <source>
        <dbReference type="SAM" id="SignalP"/>
    </source>
</evidence>
<dbReference type="PRINTS" id="PR00364">
    <property type="entry name" value="DISEASERSIST"/>
</dbReference>
<dbReference type="InterPro" id="IPR032675">
    <property type="entry name" value="LRR_dom_sf"/>
</dbReference>
<dbReference type="GO" id="GO:0043531">
    <property type="term" value="F:ADP binding"/>
    <property type="evidence" value="ECO:0007669"/>
    <property type="project" value="InterPro"/>
</dbReference>
<dbReference type="SUPFAM" id="SSF52540">
    <property type="entry name" value="P-loop containing nucleoside triphosphate hydrolases"/>
    <property type="match status" value="1"/>
</dbReference>
<dbReference type="EMBL" id="PKPP01005757">
    <property type="protein sequence ID" value="PWA58947.1"/>
    <property type="molecule type" value="Genomic_DNA"/>
</dbReference>
<dbReference type="InterPro" id="IPR041118">
    <property type="entry name" value="Rx_N"/>
</dbReference>
<dbReference type="GO" id="GO:0051707">
    <property type="term" value="P:response to other organism"/>
    <property type="evidence" value="ECO:0007669"/>
    <property type="project" value="UniProtKB-ARBA"/>
</dbReference>
<dbReference type="Proteomes" id="UP000245207">
    <property type="component" value="Unassembled WGS sequence"/>
</dbReference>
<keyword evidence="3" id="KW-0547">Nucleotide-binding</keyword>
<gene>
    <name evidence="11" type="ORF">CTI12_AA394550</name>
</gene>
<keyword evidence="12" id="KW-1185">Reference proteome</keyword>
<reference evidence="11 12" key="1">
    <citation type="journal article" date="2018" name="Mol. Plant">
        <title>The genome of Artemisia annua provides insight into the evolution of Asteraceae family and artemisinin biosynthesis.</title>
        <authorList>
            <person name="Shen Q."/>
            <person name="Zhang L."/>
            <person name="Liao Z."/>
            <person name="Wang S."/>
            <person name="Yan T."/>
            <person name="Shi P."/>
            <person name="Liu M."/>
            <person name="Fu X."/>
            <person name="Pan Q."/>
            <person name="Wang Y."/>
            <person name="Lv Z."/>
            <person name="Lu X."/>
            <person name="Zhang F."/>
            <person name="Jiang W."/>
            <person name="Ma Y."/>
            <person name="Chen M."/>
            <person name="Hao X."/>
            <person name="Li L."/>
            <person name="Tang Y."/>
            <person name="Lv G."/>
            <person name="Zhou Y."/>
            <person name="Sun X."/>
            <person name="Brodelius P.E."/>
            <person name="Rose J.K.C."/>
            <person name="Tang K."/>
        </authorList>
    </citation>
    <scope>NUCLEOTIDE SEQUENCE [LARGE SCALE GENOMIC DNA]</scope>
    <source>
        <strain evidence="12">cv. Huhao1</strain>
        <tissue evidence="11">Leaf</tissue>
    </source>
</reference>
<organism evidence="11 12">
    <name type="scientific">Artemisia annua</name>
    <name type="common">Sweet wormwood</name>
    <dbReference type="NCBI Taxonomy" id="35608"/>
    <lineage>
        <taxon>Eukaryota</taxon>
        <taxon>Viridiplantae</taxon>
        <taxon>Streptophyta</taxon>
        <taxon>Embryophyta</taxon>
        <taxon>Tracheophyta</taxon>
        <taxon>Spermatophyta</taxon>
        <taxon>Magnoliopsida</taxon>
        <taxon>eudicotyledons</taxon>
        <taxon>Gunneridae</taxon>
        <taxon>Pentapetalae</taxon>
        <taxon>asterids</taxon>
        <taxon>campanulids</taxon>
        <taxon>Asterales</taxon>
        <taxon>Asteraceae</taxon>
        <taxon>Asteroideae</taxon>
        <taxon>Anthemideae</taxon>
        <taxon>Artemisiinae</taxon>
        <taxon>Artemisia</taxon>
    </lineage>
</organism>
<evidence type="ECO:0000256" key="5">
    <source>
        <dbReference type="ARBA" id="ARBA00022840"/>
    </source>
</evidence>
<evidence type="ECO:0000259" key="7">
    <source>
        <dbReference type="Pfam" id="PF00931"/>
    </source>
</evidence>
<evidence type="ECO:0000313" key="11">
    <source>
        <dbReference type="EMBL" id="PWA58947.1"/>
    </source>
</evidence>
<dbReference type="Pfam" id="PF25019">
    <property type="entry name" value="LRR_R13L1-DRL21"/>
    <property type="match status" value="1"/>
</dbReference>
<dbReference type="FunFam" id="3.40.50.300:FF:001091">
    <property type="entry name" value="Probable disease resistance protein At1g61300"/>
    <property type="match status" value="1"/>
</dbReference>
<name>A0A2U1MCJ2_ARTAN</name>
<feature type="domain" description="R13L1/DRL21-like LRR repeat region" evidence="10">
    <location>
        <begin position="691"/>
        <end position="816"/>
    </location>
</feature>